<name>A0ABW5CC97_9PROT</name>
<dbReference type="InterPro" id="IPR004096">
    <property type="entry name" value="V4R"/>
</dbReference>
<dbReference type="SMART" id="SM00989">
    <property type="entry name" value="V4R"/>
    <property type="match status" value="1"/>
</dbReference>
<dbReference type="Proteomes" id="UP001597296">
    <property type="component" value="Unassembled WGS sequence"/>
</dbReference>
<dbReference type="InterPro" id="IPR010249">
    <property type="entry name" value="BchJ"/>
</dbReference>
<evidence type="ECO:0000259" key="1">
    <source>
        <dbReference type="SMART" id="SM00989"/>
    </source>
</evidence>
<accession>A0ABW5CC97</accession>
<dbReference type="EMBL" id="JBHUIY010000030">
    <property type="protein sequence ID" value="MFD2234899.1"/>
    <property type="molecule type" value="Genomic_DNA"/>
</dbReference>
<proteinExistence type="predicted"/>
<gene>
    <name evidence="2" type="primary">bchJ</name>
    <name evidence="2" type="ORF">ACFSNB_13885</name>
</gene>
<evidence type="ECO:0000313" key="2">
    <source>
        <dbReference type="EMBL" id="MFD2234899.1"/>
    </source>
</evidence>
<dbReference type="PANTHER" id="PTHR35090:SF1">
    <property type="entry name" value="SLR0144 PROTEIN"/>
    <property type="match status" value="1"/>
</dbReference>
<dbReference type="SUPFAM" id="SSF111126">
    <property type="entry name" value="Ligand-binding domain in the NO signalling and Golgi transport"/>
    <property type="match status" value="1"/>
</dbReference>
<dbReference type="PANTHER" id="PTHR35090">
    <property type="entry name" value="DNA-DIRECTED RNA POLYMERASE SUBUNIT I"/>
    <property type="match status" value="1"/>
</dbReference>
<comment type="caution">
    <text evidence="2">The sequence shown here is derived from an EMBL/GenBank/DDBJ whole genome shotgun (WGS) entry which is preliminary data.</text>
</comment>
<reference evidence="3" key="1">
    <citation type="journal article" date="2019" name="Int. J. Syst. Evol. Microbiol.">
        <title>The Global Catalogue of Microorganisms (GCM) 10K type strain sequencing project: providing services to taxonomists for standard genome sequencing and annotation.</title>
        <authorList>
            <consortium name="The Broad Institute Genomics Platform"/>
            <consortium name="The Broad Institute Genome Sequencing Center for Infectious Disease"/>
            <person name="Wu L."/>
            <person name="Ma J."/>
        </authorList>
    </citation>
    <scope>NUCLEOTIDE SEQUENCE [LARGE SCALE GENOMIC DNA]</scope>
    <source>
        <strain evidence="3">KCTC 15012</strain>
    </source>
</reference>
<organism evidence="2 3">
    <name type="scientific">Phaeospirillum tilakii</name>
    <dbReference type="NCBI Taxonomy" id="741673"/>
    <lineage>
        <taxon>Bacteria</taxon>
        <taxon>Pseudomonadati</taxon>
        <taxon>Pseudomonadota</taxon>
        <taxon>Alphaproteobacteria</taxon>
        <taxon>Rhodospirillales</taxon>
        <taxon>Rhodospirillaceae</taxon>
        <taxon>Phaeospirillum</taxon>
    </lineage>
</organism>
<feature type="domain" description="4-vinyl reductase 4VR" evidence="1">
    <location>
        <begin position="141"/>
        <end position="202"/>
    </location>
</feature>
<protein>
    <submittedName>
        <fullName evidence="2">Bacteriochlorophyll 4-vinyl reductase</fullName>
    </submittedName>
</protein>
<dbReference type="Gene3D" id="3.30.1380.20">
    <property type="entry name" value="Trafficking protein particle complex subunit 3"/>
    <property type="match status" value="1"/>
</dbReference>
<sequence>MTAHRPDPSGPARIGPNSIIRMAEALREQQGEARTAELFAAAGLAAYLTNPPETMVLEEEVIRLHHAVRAGIGLDAASRAGWDAGRRTGEYLLARRIPKPAQAVLKLLPPGPAARILLKAIGQHAWTFAGSGRFSYQLGHPLRITIENCPTARDAQADQPLCAFYTGTFQRIFTELVSRKTEVREIACAATGAPACVFELRWKE</sequence>
<evidence type="ECO:0000313" key="3">
    <source>
        <dbReference type="Proteomes" id="UP001597296"/>
    </source>
</evidence>
<keyword evidence="3" id="KW-1185">Reference proteome</keyword>
<dbReference type="InterPro" id="IPR024096">
    <property type="entry name" value="NO_sig/Golgi_transp_ligand-bd"/>
</dbReference>
<dbReference type="RefSeq" id="WP_377317572.1">
    <property type="nucleotide sequence ID" value="NZ_JBHUIY010000030.1"/>
</dbReference>
<dbReference type="Pfam" id="PF02830">
    <property type="entry name" value="V4R"/>
    <property type="match status" value="1"/>
</dbReference>
<dbReference type="NCBIfam" id="TIGR02019">
    <property type="entry name" value="BchJ"/>
    <property type="match status" value="1"/>
</dbReference>